<protein>
    <submittedName>
        <fullName evidence="1">Uncharacterized protein</fullName>
    </submittedName>
</protein>
<dbReference type="EMBL" id="GG662338">
    <property type="protein sequence ID" value="EWS71485.1"/>
    <property type="molecule type" value="Genomic_DNA"/>
</dbReference>
<sequence length="63" mass="7552">MLNQNNNQEKQLQIREANIDQNTDEYISNSCVPKKFLQSFMLKSKFKKMNQNSNNKKPREVFK</sequence>
<dbReference type="GeneID" id="24440336"/>
<name>W7WXF9_TETTS</name>
<proteinExistence type="predicted"/>
<organism evidence="1 2">
    <name type="scientific">Tetrahymena thermophila (strain SB210)</name>
    <dbReference type="NCBI Taxonomy" id="312017"/>
    <lineage>
        <taxon>Eukaryota</taxon>
        <taxon>Sar</taxon>
        <taxon>Alveolata</taxon>
        <taxon>Ciliophora</taxon>
        <taxon>Intramacronucleata</taxon>
        <taxon>Oligohymenophorea</taxon>
        <taxon>Hymenostomatida</taxon>
        <taxon>Tetrahymenina</taxon>
        <taxon>Tetrahymenidae</taxon>
        <taxon>Tetrahymena</taxon>
    </lineage>
</organism>
<dbReference type="AlphaFoldDB" id="W7WXF9"/>
<evidence type="ECO:0000313" key="2">
    <source>
        <dbReference type="Proteomes" id="UP000009168"/>
    </source>
</evidence>
<dbReference type="Proteomes" id="UP000009168">
    <property type="component" value="Unassembled WGS sequence"/>
</dbReference>
<evidence type="ECO:0000313" key="1">
    <source>
        <dbReference type="EMBL" id="EWS71485.1"/>
    </source>
</evidence>
<dbReference type="KEGG" id="tet:TTHERM_000713539"/>
<reference evidence="2" key="1">
    <citation type="journal article" date="2006" name="PLoS Biol.">
        <title>Macronuclear genome sequence of the ciliate Tetrahymena thermophila, a model eukaryote.</title>
        <authorList>
            <person name="Eisen J.A."/>
            <person name="Coyne R.S."/>
            <person name="Wu M."/>
            <person name="Wu D."/>
            <person name="Thiagarajan M."/>
            <person name="Wortman J.R."/>
            <person name="Badger J.H."/>
            <person name="Ren Q."/>
            <person name="Amedeo P."/>
            <person name="Jones K.M."/>
            <person name="Tallon L.J."/>
            <person name="Delcher A.L."/>
            <person name="Salzberg S.L."/>
            <person name="Silva J.C."/>
            <person name="Haas B.J."/>
            <person name="Majoros W.H."/>
            <person name="Farzad M."/>
            <person name="Carlton J.M."/>
            <person name="Smith R.K. Jr."/>
            <person name="Garg J."/>
            <person name="Pearlman R.E."/>
            <person name="Karrer K.M."/>
            <person name="Sun L."/>
            <person name="Manning G."/>
            <person name="Elde N.C."/>
            <person name="Turkewitz A.P."/>
            <person name="Asai D.J."/>
            <person name="Wilkes D.E."/>
            <person name="Wang Y."/>
            <person name="Cai H."/>
            <person name="Collins K."/>
            <person name="Stewart B.A."/>
            <person name="Lee S.R."/>
            <person name="Wilamowska K."/>
            <person name="Weinberg Z."/>
            <person name="Ruzzo W.L."/>
            <person name="Wloga D."/>
            <person name="Gaertig J."/>
            <person name="Frankel J."/>
            <person name="Tsao C.-C."/>
            <person name="Gorovsky M.A."/>
            <person name="Keeling P.J."/>
            <person name="Waller R.F."/>
            <person name="Patron N.J."/>
            <person name="Cherry J.M."/>
            <person name="Stover N.A."/>
            <person name="Krieger C.J."/>
            <person name="del Toro C."/>
            <person name="Ryder H.F."/>
            <person name="Williamson S.C."/>
            <person name="Barbeau R.A."/>
            <person name="Hamilton E.P."/>
            <person name="Orias E."/>
        </authorList>
    </citation>
    <scope>NUCLEOTIDE SEQUENCE [LARGE SCALE GENOMIC DNA]</scope>
    <source>
        <strain evidence="2">SB210</strain>
    </source>
</reference>
<accession>W7WXF9</accession>
<keyword evidence="2" id="KW-1185">Reference proteome</keyword>
<gene>
    <name evidence="1" type="ORF">TTHERM_000713539</name>
</gene>
<dbReference type="RefSeq" id="XP_012655988.1">
    <property type="nucleotide sequence ID" value="XM_012800534.1"/>
</dbReference>
<dbReference type="InParanoid" id="W7WXF9"/>